<gene>
    <name evidence="2" type="ORF">Poly24_37440</name>
</gene>
<protein>
    <recommendedName>
        <fullName evidence="1">N-acetyltransferase domain-containing protein</fullName>
    </recommendedName>
</protein>
<sequence length="354" mass="40588">MIELRTFDGDPRELADFCTSTWRKRYAGQRMPTLTWTGDFLDWELFADDREDRHFLVAAYDGTKLVGALPARPISYTIQGQRHAGTLSSYFSVDPDYETQAVALKLNLELCRRHRQREFSFSTGFVFLGASAAKGKEFWSRQPRSMKYISKVGLWARVLDHRAVAKYEFSSRDRWAVRALGTLQRAPNPKGPDVPTIRPFEARDLGACLRLTQRLEATSEFSYVWDEKMLMRQLSFKGVPRTLVAEENGQVAGFLNYCHLDLLGQTQIQTSVIDLVAIESLSRRTANQLIRRGLQQMQNEGCHVALLLRTACYPKLPLIANGFVPQPAEYYFVAQMMGGAKLPENLRRFHVHWR</sequence>
<dbReference type="InterPro" id="IPR016181">
    <property type="entry name" value="Acyl_CoA_acyltransferase"/>
</dbReference>
<evidence type="ECO:0000313" key="3">
    <source>
        <dbReference type="Proteomes" id="UP000315082"/>
    </source>
</evidence>
<dbReference type="InterPro" id="IPR000182">
    <property type="entry name" value="GNAT_dom"/>
</dbReference>
<dbReference type="GO" id="GO:0016747">
    <property type="term" value="F:acyltransferase activity, transferring groups other than amino-acyl groups"/>
    <property type="evidence" value="ECO:0007669"/>
    <property type="project" value="InterPro"/>
</dbReference>
<dbReference type="SUPFAM" id="SSF55729">
    <property type="entry name" value="Acyl-CoA N-acyltransferases (Nat)"/>
    <property type="match status" value="2"/>
</dbReference>
<dbReference type="RefSeq" id="WP_145098546.1">
    <property type="nucleotide sequence ID" value="NZ_CP036348.1"/>
</dbReference>
<evidence type="ECO:0000313" key="2">
    <source>
        <dbReference type="EMBL" id="QDV70025.1"/>
    </source>
</evidence>
<dbReference type="Proteomes" id="UP000315082">
    <property type="component" value="Chromosome"/>
</dbReference>
<dbReference type="KEGG" id="rcf:Poly24_37440"/>
<evidence type="ECO:0000259" key="1">
    <source>
        <dbReference type="PROSITE" id="PS51186"/>
    </source>
</evidence>
<organism evidence="2 3">
    <name type="scientific">Rosistilla carotiformis</name>
    <dbReference type="NCBI Taxonomy" id="2528017"/>
    <lineage>
        <taxon>Bacteria</taxon>
        <taxon>Pseudomonadati</taxon>
        <taxon>Planctomycetota</taxon>
        <taxon>Planctomycetia</taxon>
        <taxon>Pirellulales</taxon>
        <taxon>Pirellulaceae</taxon>
        <taxon>Rosistilla</taxon>
    </lineage>
</organism>
<dbReference type="AlphaFoldDB" id="A0A518JWV8"/>
<dbReference type="EMBL" id="CP036348">
    <property type="protein sequence ID" value="QDV70025.1"/>
    <property type="molecule type" value="Genomic_DNA"/>
</dbReference>
<dbReference type="PROSITE" id="PS51186">
    <property type="entry name" value="GNAT"/>
    <property type="match status" value="1"/>
</dbReference>
<accession>A0A518JWV8</accession>
<feature type="domain" description="N-acetyltransferase" evidence="1">
    <location>
        <begin position="195"/>
        <end position="339"/>
    </location>
</feature>
<dbReference type="Gene3D" id="3.40.630.170">
    <property type="match status" value="1"/>
</dbReference>
<dbReference type="OrthoDB" id="58489at2"/>
<reference evidence="2 3" key="1">
    <citation type="submission" date="2019-02" db="EMBL/GenBank/DDBJ databases">
        <title>Deep-cultivation of Planctomycetes and their phenomic and genomic characterization uncovers novel biology.</title>
        <authorList>
            <person name="Wiegand S."/>
            <person name="Jogler M."/>
            <person name="Boedeker C."/>
            <person name="Pinto D."/>
            <person name="Vollmers J."/>
            <person name="Rivas-Marin E."/>
            <person name="Kohn T."/>
            <person name="Peeters S.H."/>
            <person name="Heuer A."/>
            <person name="Rast P."/>
            <person name="Oberbeckmann S."/>
            <person name="Bunk B."/>
            <person name="Jeske O."/>
            <person name="Meyerdierks A."/>
            <person name="Storesund J.E."/>
            <person name="Kallscheuer N."/>
            <person name="Luecker S."/>
            <person name="Lage O.M."/>
            <person name="Pohl T."/>
            <person name="Merkel B.J."/>
            <person name="Hornburger P."/>
            <person name="Mueller R.-W."/>
            <person name="Bruemmer F."/>
            <person name="Labrenz M."/>
            <person name="Spormann A.M."/>
            <person name="Op den Camp H."/>
            <person name="Overmann J."/>
            <person name="Amann R."/>
            <person name="Jetten M.S.M."/>
            <person name="Mascher T."/>
            <person name="Medema M.H."/>
            <person name="Devos D.P."/>
            <person name="Kaster A.-K."/>
            <person name="Ovreas L."/>
            <person name="Rohde M."/>
            <person name="Galperin M.Y."/>
            <person name="Jogler C."/>
        </authorList>
    </citation>
    <scope>NUCLEOTIDE SEQUENCE [LARGE SCALE GENOMIC DNA]</scope>
    <source>
        <strain evidence="2 3">Poly24</strain>
    </source>
</reference>
<name>A0A518JWV8_9BACT</name>
<proteinExistence type="predicted"/>
<keyword evidence="3" id="KW-1185">Reference proteome</keyword>